<gene>
    <name evidence="3" type="ORF">ACFO60_10720</name>
</gene>
<dbReference type="RefSeq" id="WP_380839676.1">
    <property type="nucleotide sequence ID" value="NZ_JBHSFP010000005.1"/>
</dbReference>
<dbReference type="PANTHER" id="PTHR35526">
    <property type="entry name" value="ANTI-SIGMA-F FACTOR RSBW-RELATED"/>
    <property type="match status" value="1"/>
</dbReference>
<dbReference type="InterPro" id="IPR050267">
    <property type="entry name" value="Anti-sigma-factor_SerPK"/>
</dbReference>
<proteinExistence type="predicted"/>
<sequence length="139" mass="14899">MSAEAVRTAKLMGLVDLPMETASVPRARRQVGALLRAAGHMDADDAELLVGELVANAVKHADSRRSSGVLTVAVFRRRGAFRVEVADGGSTISAPRVPAELDADSEGGRGLWLVRELAASWGWYENVAGRVVWFEVTGR</sequence>
<dbReference type="GO" id="GO:0005524">
    <property type="term" value="F:ATP binding"/>
    <property type="evidence" value="ECO:0007669"/>
    <property type="project" value="UniProtKB-KW"/>
</dbReference>
<evidence type="ECO:0000256" key="1">
    <source>
        <dbReference type="ARBA" id="ARBA00022527"/>
    </source>
</evidence>
<reference evidence="4" key="1">
    <citation type="journal article" date="2019" name="Int. J. Syst. Evol. Microbiol.">
        <title>The Global Catalogue of Microorganisms (GCM) 10K type strain sequencing project: providing services to taxonomists for standard genome sequencing and annotation.</title>
        <authorList>
            <consortium name="The Broad Institute Genomics Platform"/>
            <consortium name="The Broad Institute Genome Sequencing Center for Infectious Disease"/>
            <person name="Wu L."/>
            <person name="Ma J."/>
        </authorList>
    </citation>
    <scope>NUCLEOTIDE SEQUENCE [LARGE SCALE GENOMIC DNA]</scope>
    <source>
        <strain evidence="4">CGMCC 4.7132</strain>
    </source>
</reference>
<dbReference type="SUPFAM" id="SSF55874">
    <property type="entry name" value="ATPase domain of HSP90 chaperone/DNA topoisomerase II/histidine kinase"/>
    <property type="match status" value="1"/>
</dbReference>
<comment type="caution">
    <text evidence="3">The sequence shown here is derived from an EMBL/GenBank/DDBJ whole genome shotgun (WGS) entry which is preliminary data.</text>
</comment>
<keyword evidence="4" id="KW-1185">Reference proteome</keyword>
<dbReference type="CDD" id="cd16936">
    <property type="entry name" value="HATPase_RsbW-like"/>
    <property type="match status" value="1"/>
</dbReference>
<keyword evidence="1" id="KW-0808">Transferase</keyword>
<organism evidence="3 4">
    <name type="scientific">Sphaerisporangium dianthi</name>
    <dbReference type="NCBI Taxonomy" id="1436120"/>
    <lineage>
        <taxon>Bacteria</taxon>
        <taxon>Bacillati</taxon>
        <taxon>Actinomycetota</taxon>
        <taxon>Actinomycetes</taxon>
        <taxon>Streptosporangiales</taxon>
        <taxon>Streptosporangiaceae</taxon>
        <taxon>Sphaerisporangium</taxon>
    </lineage>
</organism>
<dbReference type="Gene3D" id="3.30.565.10">
    <property type="entry name" value="Histidine kinase-like ATPase, C-terminal domain"/>
    <property type="match status" value="1"/>
</dbReference>
<keyword evidence="1" id="KW-0418">Kinase</keyword>
<keyword evidence="3" id="KW-0547">Nucleotide-binding</keyword>
<dbReference type="EMBL" id="JBHSFP010000005">
    <property type="protein sequence ID" value="MFC4531235.1"/>
    <property type="molecule type" value="Genomic_DNA"/>
</dbReference>
<keyword evidence="1" id="KW-0723">Serine/threonine-protein kinase</keyword>
<dbReference type="InterPro" id="IPR003594">
    <property type="entry name" value="HATPase_dom"/>
</dbReference>
<name>A0ABV9CEN4_9ACTN</name>
<evidence type="ECO:0000313" key="4">
    <source>
        <dbReference type="Proteomes" id="UP001596004"/>
    </source>
</evidence>
<dbReference type="PANTHER" id="PTHR35526:SF3">
    <property type="entry name" value="ANTI-SIGMA-F FACTOR RSBW"/>
    <property type="match status" value="1"/>
</dbReference>
<evidence type="ECO:0000259" key="2">
    <source>
        <dbReference type="Pfam" id="PF13581"/>
    </source>
</evidence>
<evidence type="ECO:0000313" key="3">
    <source>
        <dbReference type="EMBL" id="MFC4531235.1"/>
    </source>
</evidence>
<dbReference type="Pfam" id="PF13581">
    <property type="entry name" value="HATPase_c_2"/>
    <property type="match status" value="1"/>
</dbReference>
<dbReference type="InterPro" id="IPR036890">
    <property type="entry name" value="HATPase_C_sf"/>
</dbReference>
<keyword evidence="3" id="KW-0067">ATP-binding</keyword>
<accession>A0ABV9CEN4</accession>
<feature type="domain" description="Histidine kinase/HSP90-like ATPase" evidence="2">
    <location>
        <begin position="18"/>
        <end position="134"/>
    </location>
</feature>
<dbReference type="Proteomes" id="UP001596004">
    <property type="component" value="Unassembled WGS sequence"/>
</dbReference>
<protein>
    <submittedName>
        <fullName evidence="3">ATP-binding protein</fullName>
    </submittedName>
</protein>